<evidence type="ECO:0000313" key="4">
    <source>
        <dbReference type="EMBL" id="TPX18438.1"/>
    </source>
</evidence>
<protein>
    <recommendedName>
        <fullName evidence="3">COP9 signalosome complex subunit 3 N-terminal helical repeats domain-containing protein</fullName>
    </recommendedName>
</protein>
<dbReference type="EMBL" id="SKBQ01000113">
    <property type="protein sequence ID" value="TPX18438.1"/>
    <property type="molecule type" value="Genomic_DNA"/>
</dbReference>
<dbReference type="InterPro" id="IPR055089">
    <property type="entry name" value="COP9_N"/>
</dbReference>
<dbReference type="PANTHER" id="PTHR10758">
    <property type="entry name" value="26S PROTEASOME NON-ATPASE REGULATORY SUBUNIT 3/COP9 SIGNALOSOME COMPLEX SUBUNIT 3"/>
    <property type="match status" value="1"/>
</dbReference>
<dbReference type="STRING" id="1093900.A0A507BNR8"/>
<dbReference type="PANTHER" id="PTHR10758:SF1">
    <property type="entry name" value="COP9 SIGNALOSOME COMPLEX SUBUNIT 3"/>
    <property type="match status" value="1"/>
</dbReference>
<gene>
    <name evidence="4" type="ORF">E0L32_011679</name>
</gene>
<organism evidence="4 5">
    <name type="scientific">Thyridium curvatum</name>
    <dbReference type="NCBI Taxonomy" id="1093900"/>
    <lineage>
        <taxon>Eukaryota</taxon>
        <taxon>Fungi</taxon>
        <taxon>Dikarya</taxon>
        <taxon>Ascomycota</taxon>
        <taxon>Pezizomycotina</taxon>
        <taxon>Sordariomycetes</taxon>
        <taxon>Sordariomycetidae</taxon>
        <taxon>Thyridiales</taxon>
        <taxon>Thyridiaceae</taxon>
        <taxon>Thyridium</taxon>
    </lineage>
</organism>
<evidence type="ECO:0000313" key="5">
    <source>
        <dbReference type="Proteomes" id="UP000319257"/>
    </source>
</evidence>
<feature type="region of interest" description="Disordered" evidence="2">
    <location>
        <begin position="462"/>
        <end position="498"/>
    </location>
</feature>
<dbReference type="AlphaFoldDB" id="A0A507BNR8"/>
<comment type="caution">
    <text evidence="4">The sequence shown here is derived from an EMBL/GenBank/DDBJ whole genome shotgun (WGS) entry which is preliminary data.</text>
</comment>
<accession>A0A507BNR8</accession>
<feature type="domain" description="COP9 signalosome complex subunit 3 N-terminal helical repeats" evidence="3">
    <location>
        <begin position="54"/>
        <end position="286"/>
    </location>
</feature>
<dbReference type="GO" id="GO:0008180">
    <property type="term" value="C:COP9 signalosome"/>
    <property type="evidence" value="ECO:0007669"/>
    <property type="project" value="TreeGrafter"/>
</dbReference>
<dbReference type="Pfam" id="PF22788">
    <property type="entry name" value="COP9_hel_rpt"/>
    <property type="match status" value="1"/>
</dbReference>
<keyword evidence="5" id="KW-1185">Reference proteome</keyword>
<keyword evidence="1" id="KW-0963">Cytoplasm</keyword>
<feature type="compositionally biased region" description="Basic and acidic residues" evidence="2">
    <location>
        <begin position="462"/>
        <end position="476"/>
    </location>
</feature>
<evidence type="ECO:0000256" key="2">
    <source>
        <dbReference type="SAM" id="MobiDB-lite"/>
    </source>
</evidence>
<dbReference type="RefSeq" id="XP_031000149.1">
    <property type="nucleotide sequence ID" value="XM_031134435.1"/>
</dbReference>
<name>A0A507BNR8_9PEZI</name>
<sequence>MDHCASVLLAFEPGASAGRQLSNEQYDQEARKHHHRVGRLMKEHAAELAANGLNLLQHLDPALNSISYLTILDSLVPSDPTQATDYNPALAEAIVNFLCRFDTRQIRYAGAPFTNLFTAVGSGSILPASIAVTVLTTALRRLDPQGHTMTSNHLTLAKLAYHSNNVAPALPVISQSIVFYPGMMNSYSETRRICDPSLPSQSYLTRDTGLTTSLRPAQVLEYEYLVGLMFCSLRDWAAATAAFERIITFPSRDAGVSKVMVEAHKKWVLTSLLRSGKSASQPALVSGPTSRTFGILSKHYLQIAEHFDALDVTALRTAVTEHASSFGDDGNEGLVREILATFQQWQIYFLRDVYAKVSIAELRATTYNADTGGHLASDAAITDLVRRMISLGMLAAAIHEAEGGRPAYLEFLPESKSATSEAEYARALAASAQRLRQLKATLGTMDERLVMGKEYARYQLKEQQRREKAGRDDGRGDPSGFDEQIEDEDLMGGTMSMH</sequence>
<dbReference type="OrthoDB" id="29061at2759"/>
<proteinExistence type="predicted"/>
<dbReference type="GeneID" id="41979126"/>
<evidence type="ECO:0000256" key="1">
    <source>
        <dbReference type="ARBA" id="ARBA00022490"/>
    </source>
</evidence>
<dbReference type="GO" id="GO:0006511">
    <property type="term" value="P:ubiquitin-dependent protein catabolic process"/>
    <property type="evidence" value="ECO:0007669"/>
    <property type="project" value="TreeGrafter"/>
</dbReference>
<dbReference type="Proteomes" id="UP000319257">
    <property type="component" value="Unassembled WGS sequence"/>
</dbReference>
<dbReference type="InParanoid" id="A0A507BNR8"/>
<dbReference type="InterPro" id="IPR050756">
    <property type="entry name" value="CSN3"/>
</dbReference>
<reference evidence="4 5" key="1">
    <citation type="submission" date="2019-06" db="EMBL/GenBank/DDBJ databases">
        <title>Draft genome sequence of the filamentous fungus Phialemoniopsis curvata isolated from diesel fuel.</title>
        <authorList>
            <person name="Varaljay V.A."/>
            <person name="Lyon W.J."/>
            <person name="Crouch A.L."/>
            <person name="Drake C.E."/>
            <person name="Hollomon J.M."/>
            <person name="Nadeau L.J."/>
            <person name="Nunn H.S."/>
            <person name="Stevenson B.S."/>
            <person name="Bojanowski C.L."/>
            <person name="Crookes-Goodson W.J."/>
        </authorList>
    </citation>
    <scope>NUCLEOTIDE SEQUENCE [LARGE SCALE GENOMIC DNA]</scope>
    <source>
        <strain evidence="4 5">D216</strain>
    </source>
</reference>
<evidence type="ECO:0000259" key="3">
    <source>
        <dbReference type="Pfam" id="PF22788"/>
    </source>
</evidence>